<feature type="domain" description="NAD-dependent epimerase/dehydratase" evidence="6">
    <location>
        <begin position="3"/>
        <end position="222"/>
    </location>
</feature>
<dbReference type="PANTHER" id="PTHR43725">
    <property type="entry name" value="UDP-GLUCOSE 4-EPIMERASE"/>
    <property type="match status" value="1"/>
</dbReference>
<evidence type="ECO:0000256" key="2">
    <source>
        <dbReference type="ARBA" id="ARBA00007637"/>
    </source>
</evidence>
<evidence type="ECO:0000313" key="7">
    <source>
        <dbReference type="EMBL" id="NKE04348.1"/>
    </source>
</evidence>
<proteinExistence type="inferred from homology"/>
<name>A0A846T631_9BACI</name>
<sequence length="340" mass="38727">MKILVIGGSRFLGRAFVEEAQKKGHEISVFNRGNNNEVLQNVEVLIGDRNGNLDKLKGRNWDAILDTSGLIPSSVRNLTSILKTQTDFYAFVSSISVYKDWILKGITEDYPVQTMPLEEADELTKDPNGDLLEYYGQFKTLSEQEAERNMPGRVLNIRAGQLVGENDYTDRLPYWVNRISEGGQVLAPGNPQTSYIQLIDVKDMSKWILKMMEEKNAGTYNVTGKPMPLLDLFTKIKESTGSDAEFNWAGEKFLLENNVVPWTEMPLWIPENTPLGPEHQEPWKGAFHINIDKALQSDLTFRPIEETIREVHGWIQSMEEANYTWKAGIARDREKTLLET</sequence>
<evidence type="ECO:0000256" key="5">
    <source>
        <dbReference type="ARBA" id="ARBA00033067"/>
    </source>
</evidence>
<dbReference type="SUPFAM" id="SSF51735">
    <property type="entry name" value="NAD(P)-binding Rossmann-fold domains"/>
    <property type="match status" value="1"/>
</dbReference>
<comment type="similarity">
    <text evidence="2">Belongs to the NAD(P)-dependent epimerase/dehydratase family.</text>
</comment>
<reference evidence="7 8" key="1">
    <citation type="submission" date="2020-03" db="EMBL/GenBank/DDBJ databases">
        <authorList>
            <person name="Sun Q."/>
        </authorList>
    </citation>
    <scope>NUCLEOTIDE SEQUENCE [LARGE SCALE GENOMIC DNA]</scope>
    <source>
        <strain evidence="7 8">KACC 21451</strain>
    </source>
</reference>
<protein>
    <recommendedName>
        <fullName evidence="3">UDP-glucose 4-epimerase</fullName>
    </recommendedName>
    <alternativeName>
        <fullName evidence="5">Galactowaldenase</fullName>
    </alternativeName>
    <alternativeName>
        <fullName evidence="4">UDP-galactose 4-epimerase</fullName>
    </alternativeName>
</protein>
<dbReference type="Pfam" id="PF01370">
    <property type="entry name" value="Epimerase"/>
    <property type="match status" value="1"/>
</dbReference>
<dbReference type="GO" id="GO:0005996">
    <property type="term" value="P:monosaccharide metabolic process"/>
    <property type="evidence" value="ECO:0007669"/>
    <property type="project" value="TreeGrafter"/>
</dbReference>
<organism evidence="7 8">
    <name type="scientific">Mesobacillus selenatarsenatis</name>
    <dbReference type="NCBI Taxonomy" id="388741"/>
    <lineage>
        <taxon>Bacteria</taxon>
        <taxon>Bacillati</taxon>
        <taxon>Bacillota</taxon>
        <taxon>Bacilli</taxon>
        <taxon>Bacillales</taxon>
        <taxon>Bacillaceae</taxon>
        <taxon>Mesobacillus</taxon>
    </lineage>
</organism>
<accession>A0A846T631</accession>
<dbReference type="Gene3D" id="3.40.50.720">
    <property type="entry name" value="NAD(P)-binding Rossmann-like Domain"/>
    <property type="match status" value="1"/>
</dbReference>
<dbReference type="Proteomes" id="UP000587942">
    <property type="component" value="Unassembled WGS sequence"/>
</dbReference>
<evidence type="ECO:0000259" key="6">
    <source>
        <dbReference type="Pfam" id="PF01370"/>
    </source>
</evidence>
<comment type="caution">
    <text evidence="7">The sequence shown here is derived from an EMBL/GenBank/DDBJ whole genome shotgun (WGS) entry which is preliminary data.</text>
</comment>
<evidence type="ECO:0000256" key="1">
    <source>
        <dbReference type="ARBA" id="ARBA00004947"/>
    </source>
</evidence>
<dbReference type="AlphaFoldDB" id="A0A846T631"/>
<evidence type="ECO:0000256" key="3">
    <source>
        <dbReference type="ARBA" id="ARBA00018569"/>
    </source>
</evidence>
<dbReference type="RefSeq" id="WP_167830852.1">
    <property type="nucleotide sequence ID" value="NZ_JAAVUM010000001.1"/>
</dbReference>
<gene>
    <name evidence="7" type="ORF">GWK17_02450</name>
</gene>
<evidence type="ECO:0000256" key="4">
    <source>
        <dbReference type="ARBA" id="ARBA00031367"/>
    </source>
</evidence>
<dbReference type="InterPro" id="IPR036291">
    <property type="entry name" value="NAD(P)-bd_dom_sf"/>
</dbReference>
<dbReference type="GO" id="GO:0003978">
    <property type="term" value="F:UDP-glucose 4-epimerase activity"/>
    <property type="evidence" value="ECO:0007669"/>
    <property type="project" value="TreeGrafter"/>
</dbReference>
<dbReference type="EMBL" id="JAAVUM010000001">
    <property type="protein sequence ID" value="NKE04348.1"/>
    <property type="molecule type" value="Genomic_DNA"/>
</dbReference>
<dbReference type="InterPro" id="IPR001509">
    <property type="entry name" value="Epimerase_deHydtase"/>
</dbReference>
<dbReference type="GO" id="GO:0005829">
    <property type="term" value="C:cytosol"/>
    <property type="evidence" value="ECO:0007669"/>
    <property type="project" value="TreeGrafter"/>
</dbReference>
<dbReference type="PANTHER" id="PTHR43725:SF32">
    <property type="entry name" value="NAD-DEPENDENT EPIMERASE_DEHYDRATASE DOMAIN-CONTAINING PROTEIN"/>
    <property type="match status" value="1"/>
</dbReference>
<comment type="pathway">
    <text evidence="1">Carbohydrate metabolism; galactose metabolism.</text>
</comment>
<evidence type="ECO:0000313" key="8">
    <source>
        <dbReference type="Proteomes" id="UP000587942"/>
    </source>
</evidence>